<organism evidence="2 3">
    <name type="scientific">Cupriavidus yeoncheonensis</name>
    <dbReference type="NCBI Taxonomy" id="1462994"/>
    <lineage>
        <taxon>Bacteria</taxon>
        <taxon>Pseudomonadati</taxon>
        <taxon>Pseudomonadota</taxon>
        <taxon>Betaproteobacteria</taxon>
        <taxon>Burkholderiales</taxon>
        <taxon>Burkholderiaceae</taxon>
        <taxon>Cupriavidus</taxon>
    </lineage>
</organism>
<dbReference type="InterPro" id="IPR006175">
    <property type="entry name" value="YjgF/YER057c/UK114"/>
</dbReference>
<gene>
    <name evidence="2" type="primary">yabJ_4</name>
    <name evidence="2" type="ORF">LMG31506_04262</name>
</gene>
<protein>
    <submittedName>
        <fullName evidence="2">2-iminobutanoate/2-iminopropanoate deaminase</fullName>
        <ecNumber evidence="2">3.5.99.10</ecNumber>
    </submittedName>
</protein>
<dbReference type="GO" id="GO:0120241">
    <property type="term" value="F:2-iminobutanoate/2-iminopropanoate deaminase"/>
    <property type="evidence" value="ECO:0007669"/>
    <property type="project" value="UniProtKB-EC"/>
</dbReference>
<evidence type="ECO:0000256" key="1">
    <source>
        <dbReference type="ARBA" id="ARBA00010552"/>
    </source>
</evidence>
<dbReference type="PANTHER" id="PTHR11803">
    <property type="entry name" value="2-IMINOBUTANOATE/2-IMINOPROPANOATE DEAMINASE RIDA"/>
    <property type="match status" value="1"/>
</dbReference>
<dbReference type="Proteomes" id="UP000672934">
    <property type="component" value="Unassembled WGS sequence"/>
</dbReference>
<comment type="similarity">
    <text evidence="1">Belongs to the RutC family.</text>
</comment>
<comment type="caution">
    <text evidence="2">The sequence shown here is derived from an EMBL/GenBank/DDBJ whole genome shotgun (WGS) entry which is preliminary data.</text>
</comment>
<dbReference type="CDD" id="cd00448">
    <property type="entry name" value="YjgF_YER057c_UK114_family"/>
    <property type="match status" value="1"/>
</dbReference>
<dbReference type="EMBL" id="CAJPUY010000016">
    <property type="protein sequence ID" value="CAG2150672.1"/>
    <property type="molecule type" value="Genomic_DNA"/>
</dbReference>
<keyword evidence="3" id="KW-1185">Reference proteome</keyword>
<sequence length="138" mass="14962">MTRPHLDPVAPQWDWEHDMPPAPALRAGNTLYLSGQIALAPDGTLAGAGDLVAQARQCFENIRAILARAGATMQDVVKMTTYFTCNLDEAVASEYWAVRKAFFGEHRPASTGVQVRALLMPACLIEIDVIAVLPGDRS</sequence>
<keyword evidence="2" id="KW-0378">Hydrolase</keyword>
<accession>A0A916MZ78</accession>
<dbReference type="SUPFAM" id="SSF55298">
    <property type="entry name" value="YjgF-like"/>
    <property type="match status" value="1"/>
</dbReference>
<dbReference type="GO" id="GO:0005829">
    <property type="term" value="C:cytosol"/>
    <property type="evidence" value="ECO:0007669"/>
    <property type="project" value="TreeGrafter"/>
</dbReference>
<dbReference type="AlphaFoldDB" id="A0A916MZ78"/>
<dbReference type="InterPro" id="IPR035959">
    <property type="entry name" value="RutC-like_sf"/>
</dbReference>
<evidence type="ECO:0000313" key="3">
    <source>
        <dbReference type="Proteomes" id="UP000672934"/>
    </source>
</evidence>
<dbReference type="Pfam" id="PF01042">
    <property type="entry name" value="Ribonuc_L-PSP"/>
    <property type="match status" value="1"/>
</dbReference>
<proteinExistence type="inferred from homology"/>
<dbReference type="RefSeq" id="WP_211949167.1">
    <property type="nucleotide sequence ID" value="NZ_CAJPUY010000016.1"/>
</dbReference>
<reference evidence="2" key="1">
    <citation type="submission" date="2021-03" db="EMBL/GenBank/DDBJ databases">
        <authorList>
            <person name="Peeters C."/>
        </authorList>
    </citation>
    <scope>NUCLEOTIDE SEQUENCE</scope>
    <source>
        <strain evidence="2">LMG 31506</strain>
    </source>
</reference>
<dbReference type="EC" id="3.5.99.10" evidence="2"/>
<dbReference type="PANTHER" id="PTHR11803:SF58">
    <property type="entry name" value="PROTEIN HMF1-RELATED"/>
    <property type="match status" value="1"/>
</dbReference>
<name>A0A916MZ78_9BURK</name>
<dbReference type="Gene3D" id="3.30.1330.40">
    <property type="entry name" value="RutC-like"/>
    <property type="match status" value="1"/>
</dbReference>
<evidence type="ECO:0000313" key="2">
    <source>
        <dbReference type="EMBL" id="CAG2150672.1"/>
    </source>
</evidence>